<feature type="region of interest" description="Disordered" evidence="1">
    <location>
        <begin position="142"/>
        <end position="173"/>
    </location>
</feature>
<dbReference type="STRING" id="52.CMC5_004780"/>
<protein>
    <submittedName>
        <fullName evidence="2">Uncharacterized protein</fullName>
    </submittedName>
</protein>
<evidence type="ECO:0000256" key="1">
    <source>
        <dbReference type="SAM" id="MobiDB-lite"/>
    </source>
</evidence>
<sequence>MAGSPMSSPAVEREWWKGPTWEIQIFYPAPGVLYTRAEGQADLECAQHAMQAFDRVAAATTEKVAVFHDWEGITAYTAEVRSTYTKWSKGHVERLAGVHILIRSRMVAMAVTLVSAAVGGVITAHYDRNAFEKLRAETILRRRRASENPPDDGGPPTSGPYSIRRGWMTNNGQ</sequence>
<organism evidence="2 3">
    <name type="scientific">Chondromyces crocatus</name>
    <dbReference type="NCBI Taxonomy" id="52"/>
    <lineage>
        <taxon>Bacteria</taxon>
        <taxon>Pseudomonadati</taxon>
        <taxon>Myxococcota</taxon>
        <taxon>Polyangia</taxon>
        <taxon>Polyangiales</taxon>
        <taxon>Polyangiaceae</taxon>
        <taxon>Chondromyces</taxon>
    </lineage>
</organism>
<dbReference type="EMBL" id="CP012159">
    <property type="protein sequence ID" value="AKT36365.1"/>
    <property type="molecule type" value="Genomic_DNA"/>
</dbReference>
<keyword evidence="3" id="KW-1185">Reference proteome</keyword>
<accession>A0A0K1E664</accession>
<name>A0A0K1E664_CHOCO</name>
<gene>
    <name evidence="2" type="ORF">CMC5_004780</name>
</gene>
<evidence type="ECO:0000313" key="3">
    <source>
        <dbReference type="Proteomes" id="UP000067626"/>
    </source>
</evidence>
<proteinExistence type="predicted"/>
<reference evidence="2 3" key="1">
    <citation type="submission" date="2015-07" db="EMBL/GenBank/DDBJ databases">
        <title>Genome analysis of myxobacterium Chondromyces crocatus Cm c5 reveals a high potential for natural compound synthesis and the genetic basis for the loss of fruiting body formation.</title>
        <authorList>
            <person name="Zaburannyi N."/>
            <person name="Bunk B."/>
            <person name="Maier J."/>
            <person name="Overmann J."/>
            <person name="Mueller R."/>
        </authorList>
    </citation>
    <scope>NUCLEOTIDE SEQUENCE [LARGE SCALE GENOMIC DNA]</scope>
    <source>
        <strain evidence="2 3">Cm c5</strain>
    </source>
</reference>
<dbReference type="KEGG" id="ccro:CMC5_004780"/>
<dbReference type="AlphaFoldDB" id="A0A0K1E664"/>
<dbReference type="Proteomes" id="UP000067626">
    <property type="component" value="Chromosome"/>
</dbReference>
<evidence type="ECO:0000313" key="2">
    <source>
        <dbReference type="EMBL" id="AKT36365.1"/>
    </source>
</evidence>